<dbReference type="HOGENOM" id="CLU_144847_1_0_11"/>
<dbReference type="Gene3D" id="2.40.50.140">
    <property type="entry name" value="Nucleic acid-binding proteins"/>
    <property type="match status" value="1"/>
</dbReference>
<dbReference type="CDD" id="cd04488">
    <property type="entry name" value="RecG_wedge_OBF"/>
    <property type="match status" value="1"/>
</dbReference>
<dbReference type="Proteomes" id="UP000008914">
    <property type="component" value="Chromosome"/>
</dbReference>
<dbReference type="AlphaFoldDB" id="E6SBT5"/>
<reference evidence="2 3" key="1">
    <citation type="journal article" date="2010" name="Stand. Genomic Sci.">
        <title>Complete genome sequence of Intrasporangium calvum type strain (7 KIP).</title>
        <authorList>
            <person name="Del Rio T.G."/>
            <person name="Chertkov O."/>
            <person name="Yasawong M."/>
            <person name="Lucas S."/>
            <person name="Deshpande S."/>
            <person name="Cheng J.F."/>
            <person name="Detter C."/>
            <person name="Tapia R."/>
            <person name="Han C."/>
            <person name="Goodwin L."/>
            <person name="Pitluck S."/>
            <person name="Liolios K."/>
            <person name="Ivanova N."/>
            <person name="Mavromatis K."/>
            <person name="Pati A."/>
            <person name="Chen A."/>
            <person name="Palaniappan K."/>
            <person name="Land M."/>
            <person name="Hauser L."/>
            <person name="Chang Y.J."/>
            <person name="Jeffries C.D."/>
            <person name="Rohde M."/>
            <person name="Pukall R."/>
            <person name="Sikorski J."/>
            <person name="Goker M."/>
            <person name="Woyke T."/>
            <person name="Bristow J."/>
            <person name="Eisen J.A."/>
            <person name="Markowitz V."/>
            <person name="Hugenholtz P."/>
            <person name="Kyrpides N.C."/>
            <person name="Klenk H.P."/>
            <person name="Lapidus A."/>
        </authorList>
    </citation>
    <scope>NUCLEOTIDE SEQUENCE [LARGE SCALE GENOMIC DNA]</scope>
    <source>
        <strain evidence="3">ATCC 23552 / DSM 43043 / JCM 3097 / NBRC 12989 / 7 KIP</strain>
    </source>
</reference>
<protein>
    <submittedName>
        <fullName evidence="2">Nucleic acid binding OB-fold tRNA/helicase-type</fullName>
    </submittedName>
</protein>
<dbReference type="EMBL" id="CP002343">
    <property type="protein sequence ID" value="ADU48444.1"/>
    <property type="molecule type" value="Genomic_DNA"/>
</dbReference>
<keyword evidence="3" id="KW-1185">Reference proteome</keyword>
<proteinExistence type="predicted"/>
<dbReference type="RefSeq" id="WP_013492759.1">
    <property type="nucleotide sequence ID" value="NC_014830.1"/>
</dbReference>
<dbReference type="STRING" id="710696.Intca_1933"/>
<evidence type="ECO:0000313" key="3">
    <source>
        <dbReference type="Proteomes" id="UP000008914"/>
    </source>
</evidence>
<gene>
    <name evidence="2" type="ordered locus">Intca_1933</name>
</gene>
<feature type="compositionally biased region" description="Basic and acidic residues" evidence="1">
    <location>
        <begin position="17"/>
        <end position="33"/>
    </location>
</feature>
<evidence type="ECO:0000256" key="1">
    <source>
        <dbReference type="SAM" id="MobiDB-lite"/>
    </source>
</evidence>
<name>E6SBT5_INTC7</name>
<dbReference type="KEGG" id="ica:Intca_1933"/>
<evidence type="ECO:0000313" key="2">
    <source>
        <dbReference type="EMBL" id="ADU48444.1"/>
    </source>
</evidence>
<dbReference type="OrthoDB" id="3268233at2"/>
<dbReference type="eggNOG" id="COG1200">
    <property type="taxonomic scope" value="Bacteria"/>
</dbReference>
<sequence length="133" mass="14635">MTSPAGSRLRRFGLRRRRDETGPERVEADREPAEPAEPGVVPIARARPRQRVTVEGEVRIIALRPHADVPTLDLELWDGADALHLVWLGRRSIPGISAGAHLRATGRVTVQRGTRTIFNPAYEVIGTSRGPHG</sequence>
<feature type="region of interest" description="Disordered" evidence="1">
    <location>
        <begin position="1"/>
        <end position="38"/>
    </location>
</feature>
<organism evidence="2 3">
    <name type="scientific">Intrasporangium calvum (strain ATCC 23552 / DSM 43043 / JCM 3097 / NBRC 12989 / NCIMB 10167 / NRRL B-3866 / 7 KIP)</name>
    <dbReference type="NCBI Taxonomy" id="710696"/>
    <lineage>
        <taxon>Bacteria</taxon>
        <taxon>Bacillati</taxon>
        <taxon>Actinomycetota</taxon>
        <taxon>Actinomycetes</taxon>
        <taxon>Micrococcales</taxon>
        <taxon>Intrasporangiaceae</taxon>
        <taxon>Intrasporangium</taxon>
    </lineage>
</organism>
<accession>E6SBT5</accession>
<dbReference type="InterPro" id="IPR012340">
    <property type="entry name" value="NA-bd_OB-fold"/>
</dbReference>